<proteinExistence type="predicted"/>
<dbReference type="RefSeq" id="WP_135111853.1">
    <property type="nucleotide sequence ID" value="NZ_SRHY01000079.1"/>
</dbReference>
<accession>A0A4Y9A9W7</accession>
<name>A0A4Y9A9W7_9BACI</name>
<dbReference type="EMBL" id="SRHY01000079">
    <property type="protein sequence ID" value="TFJ90646.1"/>
    <property type="molecule type" value="Genomic_DNA"/>
</dbReference>
<reference evidence="1 2" key="1">
    <citation type="submission" date="2019-03" db="EMBL/GenBank/DDBJ databases">
        <title>Genome sequence of Lentibacillus salicampi ATCC BAA-719.</title>
        <authorList>
            <person name="Maclea K.S."/>
            <person name="Simoes Junior M."/>
        </authorList>
    </citation>
    <scope>NUCLEOTIDE SEQUENCE [LARGE SCALE GENOMIC DNA]</scope>
    <source>
        <strain evidence="1 2">ATCC BAA-719</strain>
    </source>
</reference>
<dbReference type="Proteomes" id="UP000298484">
    <property type="component" value="Unassembled WGS sequence"/>
</dbReference>
<keyword evidence="2" id="KW-1185">Reference proteome</keyword>
<dbReference type="AlphaFoldDB" id="A0A4Y9A9W7"/>
<organism evidence="1 2">
    <name type="scientific">Lentibacillus salicampi</name>
    <dbReference type="NCBI Taxonomy" id="175306"/>
    <lineage>
        <taxon>Bacteria</taxon>
        <taxon>Bacillati</taxon>
        <taxon>Bacillota</taxon>
        <taxon>Bacilli</taxon>
        <taxon>Bacillales</taxon>
        <taxon>Bacillaceae</taxon>
        <taxon>Lentibacillus</taxon>
    </lineage>
</organism>
<protein>
    <submittedName>
        <fullName evidence="1">Uncharacterized protein</fullName>
    </submittedName>
</protein>
<evidence type="ECO:0000313" key="2">
    <source>
        <dbReference type="Proteomes" id="UP000298484"/>
    </source>
</evidence>
<evidence type="ECO:0000313" key="1">
    <source>
        <dbReference type="EMBL" id="TFJ90646.1"/>
    </source>
</evidence>
<comment type="caution">
    <text evidence="1">The sequence shown here is derived from an EMBL/GenBank/DDBJ whole genome shotgun (WGS) entry which is preliminary data.</text>
</comment>
<gene>
    <name evidence="1" type="ORF">E4U82_19205</name>
</gene>
<sequence>MKLPFDFSVSVGGKYYMTERSFLIILDNFAFELGANSLEEVNDYLKENFTKNIKSSFAIVEITGAEYKIALDKPFTDTLAKQIRSLFA</sequence>